<dbReference type="GO" id="GO:0016020">
    <property type="term" value="C:membrane"/>
    <property type="evidence" value="ECO:0007669"/>
    <property type="project" value="UniProtKB-SubCell"/>
</dbReference>
<organism evidence="6 7">
    <name type="scientific">Povalibacter uvarum</name>
    <dbReference type="NCBI Taxonomy" id="732238"/>
    <lineage>
        <taxon>Bacteria</taxon>
        <taxon>Pseudomonadati</taxon>
        <taxon>Pseudomonadota</taxon>
        <taxon>Gammaproteobacteria</taxon>
        <taxon>Steroidobacterales</taxon>
        <taxon>Steroidobacteraceae</taxon>
        <taxon>Povalibacter</taxon>
    </lineage>
</organism>
<dbReference type="InterPro" id="IPR037682">
    <property type="entry name" value="TonB_C"/>
</dbReference>
<evidence type="ECO:0000313" key="7">
    <source>
        <dbReference type="Proteomes" id="UP000588068"/>
    </source>
</evidence>
<dbReference type="AlphaFoldDB" id="A0A841HXD7"/>
<keyword evidence="7" id="KW-1185">Reference proteome</keyword>
<evidence type="ECO:0000256" key="3">
    <source>
        <dbReference type="ARBA" id="ARBA00022989"/>
    </source>
</evidence>
<dbReference type="SUPFAM" id="SSF74653">
    <property type="entry name" value="TolA/TonB C-terminal domain"/>
    <property type="match status" value="1"/>
</dbReference>
<evidence type="ECO:0000259" key="5">
    <source>
        <dbReference type="Pfam" id="PF03544"/>
    </source>
</evidence>
<gene>
    <name evidence="6" type="ORF">HNQ60_005377</name>
</gene>
<comment type="caution">
    <text evidence="6">The sequence shown here is derived from an EMBL/GenBank/DDBJ whole genome shotgun (WGS) entry which is preliminary data.</text>
</comment>
<keyword evidence="4" id="KW-0472">Membrane</keyword>
<evidence type="ECO:0000256" key="2">
    <source>
        <dbReference type="ARBA" id="ARBA00022692"/>
    </source>
</evidence>
<dbReference type="GO" id="GO:0055085">
    <property type="term" value="P:transmembrane transport"/>
    <property type="evidence" value="ECO:0007669"/>
    <property type="project" value="InterPro"/>
</dbReference>
<protein>
    <submittedName>
        <fullName evidence="6">TonB family protein</fullName>
    </submittedName>
</protein>
<dbReference type="Pfam" id="PF03544">
    <property type="entry name" value="TonB_C"/>
    <property type="match status" value="1"/>
</dbReference>
<proteinExistence type="predicted"/>
<comment type="subcellular location">
    <subcellularLocation>
        <location evidence="1">Membrane</location>
        <topology evidence="1">Single-pass membrane protein</topology>
    </subcellularLocation>
</comment>
<feature type="domain" description="TonB C-terminal" evidence="5">
    <location>
        <begin position="167"/>
        <end position="229"/>
    </location>
</feature>
<dbReference type="EMBL" id="JACHHZ010000008">
    <property type="protein sequence ID" value="MBB6096455.1"/>
    <property type="molecule type" value="Genomic_DNA"/>
</dbReference>
<keyword evidence="2" id="KW-0812">Transmembrane</keyword>
<evidence type="ECO:0000256" key="4">
    <source>
        <dbReference type="ARBA" id="ARBA00023136"/>
    </source>
</evidence>
<dbReference type="InterPro" id="IPR006260">
    <property type="entry name" value="TonB/TolA_C"/>
</dbReference>
<evidence type="ECO:0000256" key="1">
    <source>
        <dbReference type="ARBA" id="ARBA00004167"/>
    </source>
</evidence>
<dbReference type="Proteomes" id="UP000588068">
    <property type="component" value="Unassembled WGS sequence"/>
</dbReference>
<sequence>MDDTLCGLGGHSRVRSDCYKAAAVVWKGKIMRIGVAILIVFLCGENSRAEESPSAYAQALAAFEAQPKTAITRSYFGGMSGLIGDLYHQAQRECVIEGLGGVHLIVRIEAGGKVAEVAGDPEGPVVECYRRILLQTPLTSPPFAPFYGGFRMEDPKPLQDEKSAPTAEGSVVLAILVGKDGRVKDGKIIESSGHAELDEKMLEHAIRTWRLEPRMEKGKAVEGWGQFRVTIRLEDEVSPSAEAP</sequence>
<evidence type="ECO:0000313" key="6">
    <source>
        <dbReference type="EMBL" id="MBB6096455.1"/>
    </source>
</evidence>
<name>A0A841HXD7_9GAMM</name>
<accession>A0A841HXD7</accession>
<reference evidence="6 7" key="1">
    <citation type="submission" date="2020-08" db="EMBL/GenBank/DDBJ databases">
        <title>Genomic Encyclopedia of Type Strains, Phase IV (KMG-IV): sequencing the most valuable type-strain genomes for metagenomic binning, comparative biology and taxonomic classification.</title>
        <authorList>
            <person name="Goeker M."/>
        </authorList>
    </citation>
    <scope>NUCLEOTIDE SEQUENCE [LARGE SCALE GENOMIC DNA]</scope>
    <source>
        <strain evidence="6 7">DSM 26723</strain>
    </source>
</reference>
<dbReference type="NCBIfam" id="TIGR01352">
    <property type="entry name" value="tonB_Cterm"/>
    <property type="match status" value="1"/>
</dbReference>
<dbReference type="Gene3D" id="3.30.1150.10">
    <property type="match status" value="1"/>
</dbReference>
<keyword evidence="3" id="KW-1133">Transmembrane helix</keyword>